<organism evidence="1 2">
    <name type="scientific">Eleginops maclovinus</name>
    <name type="common">Patagonian blennie</name>
    <name type="synonym">Eleginus maclovinus</name>
    <dbReference type="NCBI Taxonomy" id="56733"/>
    <lineage>
        <taxon>Eukaryota</taxon>
        <taxon>Metazoa</taxon>
        <taxon>Chordata</taxon>
        <taxon>Craniata</taxon>
        <taxon>Vertebrata</taxon>
        <taxon>Euteleostomi</taxon>
        <taxon>Actinopterygii</taxon>
        <taxon>Neopterygii</taxon>
        <taxon>Teleostei</taxon>
        <taxon>Neoteleostei</taxon>
        <taxon>Acanthomorphata</taxon>
        <taxon>Eupercaria</taxon>
        <taxon>Perciformes</taxon>
        <taxon>Notothenioidei</taxon>
        <taxon>Eleginopidae</taxon>
        <taxon>Eleginops</taxon>
    </lineage>
</organism>
<gene>
    <name evidence="1" type="ORF">PBY51_000183</name>
</gene>
<protein>
    <submittedName>
        <fullName evidence="1">Uncharacterized protein</fullName>
    </submittedName>
</protein>
<keyword evidence="2" id="KW-1185">Reference proteome</keyword>
<evidence type="ECO:0000313" key="1">
    <source>
        <dbReference type="EMBL" id="KAK5863131.1"/>
    </source>
</evidence>
<dbReference type="Proteomes" id="UP001346869">
    <property type="component" value="Unassembled WGS sequence"/>
</dbReference>
<reference evidence="1 2" key="2">
    <citation type="journal article" date="2023" name="Mol. Biol. Evol.">
        <title>Genomics of Secondarily Temperate Adaptation in the Only Non-Antarctic Icefish.</title>
        <authorList>
            <person name="Rivera-Colon A.G."/>
            <person name="Rayamajhi N."/>
            <person name="Minhas B.F."/>
            <person name="Madrigal G."/>
            <person name="Bilyk K.T."/>
            <person name="Yoon V."/>
            <person name="Hune M."/>
            <person name="Gregory S."/>
            <person name="Cheng C.H.C."/>
            <person name="Catchen J.M."/>
        </authorList>
    </citation>
    <scope>NUCLEOTIDE SEQUENCE [LARGE SCALE GENOMIC DNA]</scope>
    <source>
        <strain evidence="1">JMC-PN-2008</strain>
    </source>
</reference>
<comment type="caution">
    <text evidence="1">The sequence shown here is derived from an EMBL/GenBank/DDBJ whole genome shotgun (WGS) entry which is preliminary data.</text>
</comment>
<sequence length="127" mass="14667">MTHTVYMNLDTRTFSTSKSLSNHILKNRTKDEEGQAVHWQKIKWFRYTKEEPKTIFFKCDFTAPTFRKLTVAQQATRGTRTTHPSSMYESHPGISALKKKDLLTLCSNGSIPHYYAELYNTLTVGSE</sequence>
<dbReference type="AlphaFoldDB" id="A0AAN7XF18"/>
<proteinExistence type="predicted"/>
<reference evidence="1 2" key="1">
    <citation type="journal article" date="2023" name="Genes (Basel)">
        <title>Chromosome-Level Genome Assembly and Circadian Gene Repertoire of the Patagonia Blennie Eleginops maclovinus-The Closest Ancestral Proxy of Antarctic Cryonotothenioids.</title>
        <authorList>
            <person name="Cheng C.C."/>
            <person name="Rivera-Colon A.G."/>
            <person name="Minhas B.F."/>
            <person name="Wilson L."/>
            <person name="Rayamajhi N."/>
            <person name="Vargas-Chacoff L."/>
            <person name="Catchen J.M."/>
        </authorList>
    </citation>
    <scope>NUCLEOTIDE SEQUENCE [LARGE SCALE GENOMIC DNA]</scope>
    <source>
        <strain evidence="1">JMC-PN-2008</strain>
    </source>
</reference>
<evidence type="ECO:0000313" key="2">
    <source>
        <dbReference type="Proteomes" id="UP001346869"/>
    </source>
</evidence>
<accession>A0AAN7XF18</accession>
<name>A0AAN7XF18_ELEMC</name>
<dbReference type="EMBL" id="JAUZQC010000011">
    <property type="protein sequence ID" value="KAK5863131.1"/>
    <property type="molecule type" value="Genomic_DNA"/>
</dbReference>